<keyword evidence="2" id="KW-0808">Transferase</keyword>
<gene>
    <name evidence="2" type="ORF">SAMN05421752_101110</name>
</gene>
<protein>
    <submittedName>
        <fullName evidence="2">Methyltransferase domain-containing protein</fullName>
    </submittedName>
</protein>
<dbReference type="GO" id="GO:0008757">
    <property type="term" value="F:S-adenosylmethionine-dependent methyltransferase activity"/>
    <property type="evidence" value="ECO:0007669"/>
    <property type="project" value="InterPro"/>
</dbReference>
<dbReference type="InterPro" id="IPR013216">
    <property type="entry name" value="Methyltransf_11"/>
</dbReference>
<dbReference type="InterPro" id="IPR029063">
    <property type="entry name" value="SAM-dependent_MTases_sf"/>
</dbReference>
<evidence type="ECO:0000313" key="3">
    <source>
        <dbReference type="Proteomes" id="UP000185936"/>
    </source>
</evidence>
<dbReference type="Gene3D" id="3.40.50.150">
    <property type="entry name" value="Vaccinia Virus protein VP39"/>
    <property type="match status" value="1"/>
</dbReference>
<dbReference type="GO" id="GO:0032259">
    <property type="term" value="P:methylation"/>
    <property type="evidence" value="ECO:0007669"/>
    <property type="project" value="UniProtKB-KW"/>
</dbReference>
<dbReference type="AlphaFoldDB" id="A0A1N7C4B7"/>
<feature type="domain" description="Methyltransferase type 11" evidence="1">
    <location>
        <begin position="120"/>
        <end position="217"/>
    </location>
</feature>
<dbReference type="CDD" id="cd02440">
    <property type="entry name" value="AdoMet_MTases"/>
    <property type="match status" value="1"/>
</dbReference>
<reference evidence="3" key="1">
    <citation type="submission" date="2017-01" db="EMBL/GenBank/DDBJ databases">
        <authorList>
            <person name="Varghese N."/>
            <person name="Submissions S."/>
        </authorList>
    </citation>
    <scope>NUCLEOTIDE SEQUENCE [LARGE SCALE GENOMIC DNA]</scope>
    <source>
        <strain evidence="3">type strain: HArc-</strain>
    </source>
</reference>
<dbReference type="InterPro" id="IPR052356">
    <property type="entry name" value="Thiol_S-MT"/>
</dbReference>
<evidence type="ECO:0000313" key="2">
    <source>
        <dbReference type="EMBL" id="SIR58425.1"/>
    </source>
</evidence>
<dbReference type="PANTHER" id="PTHR45036">
    <property type="entry name" value="METHYLTRANSFERASE LIKE 7B"/>
    <property type="match status" value="1"/>
</dbReference>
<keyword evidence="2" id="KW-0489">Methyltransferase</keyword>
<dbReference type="SUPFAM" id="SSF53335">
    <property type="entry name" value="S-adenosyl-L-methionine-dependent methyltransferases"/>
    <property type="match status" value="1"/>
</dbReference>
<dbReference type="PANTHER" id="PTHR45036:SF1">
    <property type="entry name" value="METHYLTRANSFERASE LIKE 7A"/>
    <property type="match status" value="1"/>
</dbReference>
<accession>A0A1N7C4B7</accession>
<dbReference type="STRING" id="308853.SAMN05421752_101110"/>
<proteinExistence type="predicted"/>
<keyword evidence="3" id="KW-1185">Reference proteome</keyword>
<sequence length="294" mass="33244">MIYGVIYWLTYRVIHQFETAGRRLPNGYLWLFENRGMDRLQRTLPNIVTERGIDNGRVGNGYLTLAPHSRQMPEPNTQPPTRDHEIAHPLFATLYDWLPQAFLLAPHRNSLVQNLSGRVLELGCGTGDMFPFVADTEPSVLEYHAIEPDPHMRTRAARTAREAGLDVTLRDARAESLPYPDDSFDVVLASVVFCTVQDPDAAVDEVARVLKPGGEFRFFEHVHADGWQGTGQQLLNPLWKRVAGGCQLTRETLPRFVGHDAFAVDEIERLEFGIFPATPFVRGTLRRRRDSVLG</sequence>
<dbReference type="EMBL" id="FTNR01000001">
    <property type="protein sequence ID" value="SIR58425.1"/>
    <property type="molecule type" value="Genomic_DNA"/>
</dbReference>
<organism evidence="2 3">
    <name type="scientific">Natronorubrum thiooxidans</name>
    <dbReference type="NCBI Taxonomy" id="308853"/>
    <lineage>
        <taxon>Archaea</taxon>
        <taxon>Methanobacteriati</taxon>
        <taxon>Methanobacteriota</taxon>
        <taxon>Stenosarchaea group</taxon>
        <taxon>Halobacteria</taxon>
        <taxon>Halobacteriales</taxon>
        <taxon>Natrialbaceae</taxon>
        <taxon>Natronorubrum</taxon>
    </lineage>
</organism>
<dbReference type="Proteomes" id="UP000185936">
    <property type="component" value="Unassembled WGS sequence"/>
</dbReference>
<evidence type="ECO:0000259" key="1">
    <source>
        <dbReference type="Pfam" id="PF08241"/>
    </source>
</evidence>
<name>A0A1N7C4B7_9EURY</name>
<dbReference type="Pfam" id="PF08241">
    <property type="entry name" value="Methyltransf_11"/>
    <property type="match status" value="1"/>
</dbReference>